<evidence type="ECO:0000256" key="1">
    <source>
        <dbReference type="ARBA" id="ARBA00004442"/>
    </source>
</evidence>
<evidence type="ECO:0000256" key="4">
    <source>
        <dbReference type="ARBA" id="ARBA00023136"/>
    </source>
</evidence>
<dbReference type="InterPro" id="IPR051906">
    <property type="entry name" value="TolC-like"/>
</dbReference>
<feature type="compositionally biased region" description="Polar residues" evidence="6">
    <location>
        <begin position="31"/>
        <end position="46"/>
    </location>
</feature>
<keyword evidence="3" id="KW-0812">Transmembrane</keyword>
<dbReference type="SUPFAM" id="SSF56954">
    <property type="entry name" value="Outer membrane efflux proteins (OEP)"/>
    <property type="match status" value="1"/>
</dbReference>
<name>A0A517M2T3_9BACT</name>
<sequence>MVAQPTSAESLATAETLAAPVDVDAAPFSLASHTTRPQAGQTSAAPNASVPAVDSATKVDKASRGPNLQEALPFRLTFDESDRSGEETDPPTPGTSDATLAEPLAAPEPDVVAPVSLIEVVASIHATFPLLEVAYQDYQIAAGKQTAAWGAFDTKLKASSENGPLGYYETYRNGAGFEQPVYRGGEVFGGYRIGRGEFQPWYLERQTNDGGEFKAGFNVPLLKDRQIDARRAELWRANYDRQLALPEIRSQLIQFVRDGSVTYWSWVAATQQYKIGEQALALATTRNQQLKRKVDLGDIDPPVLQDNLRAIAQREAKLIDMQRKQHQTAVKLSLFYRTPDGMPIVVDDSIEVAFPMPTAVVRERFETDVAQALLQRPEFAALNLQARRAGVDLSEGRNDALPTIDAQLIGSQDVGAPTSSKRDKSPFELEAGLFVEVPAQRRKAAGKMQAARAKLTQIAAKRQYTSDKVRAELESAFIALDAAYERLQQAEESTRLSDYIADVERRKFDLGESDLLAVVLREQYAIEAAIYEIDAKLEYYIARADYDAAMAIDWPQ</sequence>
<protein>
    <submittedName>
        <fullName evidence="7">Outer membrane efflux protein</fullName>
    </submittedName>
</protein>
<feature type="compositionally biased region" description="Basic and acidic residues" evidence="6">
    <location>
        <begin position="77"/>
        <end position="86"/>
    </location>
</feature>
<proteinExistence type="predicted"/>
<dbReference type="PANTHER" id="PTHR30026">
    <property type="entry name" value="OUTER MEMBRANE PROTEIN TOLC"/>
    <property type="match status" value="1"/>
</dbReference>
<keyword evidence="5" id="KW-0998">Cell outer membrane</keyword>
<dbReference type="EMBL" id="CP036261">
    <property type="protein sequence ID" value="QDS89186.1"/>
    <property type="molecule type" value="Genomic_DNA"/>
</dbReference>
<feature type="region of interest" description="Disordered" evidence="6">
    <location>
        <begin position="29"/>
        <end position="101"/>
    </location>
</feature>
<evidence type="ECO:0000256" key="5">
    <source>
        <dbReference type="ARBA" id="ARBA00023237"/>
    </source>
</evidence>
<evidence type="ECO:0000256" key="6">
    <source>
        <dbReference type="SAM" id="MobiDB-lite"/>
    </source>
</evidence>
<dbReference type="AlphaFoldDB" id="A0A517M2T3"/>
<dbReference type="KEGG" id="ruv:EC9_33830"/>
<dbReference type="Gene3D" id="1.20.1600.10">
    <property type="entry name" value="Outer membrane efflux proteins (OEP)"/>
    <property type="match status" value="1"/>
</dbReference>
<keyword evidence="2" id="KW-1134">Transmembrane beta strand</keyword>
<dbReference type="PANTHER" id="PTHR30026:SF21">
    <property type="entry name" value="SLR1270 PROTEIN"/>
    <property type="match status" value="1"/>
</dbReference>
<dbReference type="Proteomes" id="UP000319557">
    <property type="component" value="Chromosome"/>
</dbReference>
<accession>A0A517M2T3</accession>
<comment type="subcellular location">
    <subcellularLocation>
        <location evidence="1">Cell outer membrane</location>
    </subcellularLocation>
</comment>
<evidence type="ECO:0000313" key="7">
    <source>
        <dbReference type="EMBL" id="QDS89186.1"/>
    </source>
</evidence>
<keyword evidence="4" id="KW-0472">Membrane</keyword>
<organism evidence="7 8">
    <name type="scientific">Rosistilla ulvae</name>
    <dbReference type="NCBI Taxonomy" id="1930277"/>
    <lineage>
        <taxon>Bacteria</taxon>
        <taxon>Pseudomonadati</taxon>
        <taxon>Planctomycetota</taxon>
        <taxon>Planctomycetia</taxon>
        <taxon>Pirellulales</taxon>
        <taxon>Pirellulaceae</taxon>
        <taxon>Rosistilla</taxon>
    </lineage>
</organism>
<dbReference type="OrthoDB" id="581172at2"/>
<dbReference type="GO" id="GO:0009279">
    <property type="term" value="C:cell outer membrane"/>
    <property type="evidence" value="ECO:0007669"/>
    <property type="project" value="UniProtKB-SubCell"/>
</dbReference>
<evidence type="ECO:0000313" key="8">
    <source>
        <dbReference type="Proteomes" id="UP000319557"/>
    </source>
</evidence>
<gene>
    <name evidence="7" type="ORF">EC9_33830</name>
</gene>
<keyword evidence="8" id="KW-1185">Reference proteome</keyword>
<evidence type="ECO:0000256" key="3">
    <source>
        <dbReference type="ARBA" id="ARBA00022692"/>
    </source>
</evidence>
<dbReference type="GO" id="GO:1990281">
    <property type="term" value="C:efflux pump complex"/>
    <property type="evidence" value="ECO:0007669"/>
    <property type="project" value="TreeGrafter"/>
</dbReference>
<dbReference type="GO" id="GO:0015562">
    <property type="term" value="F:efflux transmembrane transporter activity"/>
    <property type="evidence" value="ECO:0007669"/>
    <property type="project" value="InterPro"/>
</dbReference>
<dbReference type="GO" id="GO:0015288">
    <property type="term" value="F:porin activity"/>
    <property type="evidence" value="ECO:0007669"/>
    <property type="project" value="TreeGrafter"/>
</dbReference>
<reference evidence="7 8" key="1">
    <citation type="submission" date="2019-02" db="EMBL/GenBank/DDBJ databases">
        <title>Deep-cultivation of Planctomycetes and their phenomic and genomic characterization uncovers novel biology.</title>
        <authorList>
            <person name="Wiegand S."/>
            <person name="Jogler M."/>
            <person name="Boedeker C."/>
            <person name="Pinto D."/>
            <person name="Vollmers J."/>
            <person name="Rivas-Marin E."/>
            <person name="Kohn T."/>
            <person name="Peeters S.H."/>
            <person name="Heuer A."/>
            <person name="Rast P."/>
            <person name="Oberbeckmann S."/>
            <person name="Bunk B."/>
            <person name="Jeske O."/>
            <person name="Meyerdierks A."/>
            <person name="Storesund J.E."/>
            <person name="Kallscheuer N."/>
            <person name="Luecker S."/>
            <person name="Lage O.M."/>
            <person name="Pohl T."/>
            <person name="Merkel B.J."/>
            <person name="Hornburger P."/>
            <person name="Mueller R.-W."/>
            <person name="Bruemmer F."/>
            <person name="Labrenz M."/>
            <person name="Spormann A.M."/>
            <person name="Op den Camp H."/>
            <person name="Overmann J."/>
            <person name="Amann R."/>
            <person name="Jetten M.S.M."/>
            <person name="Mascher T."/>
            <person name="Medema M.H."/>
            <person name="Devos D.P."/>
            <person name="Kaster A.-K."/>
            <person name="Ovreas L."/>
            <person name="Rohde M."/>
            <person name="Galperin M.Y."/>
            <person name="Jogler C."/>
        </authorList>
    </citation>
    <scope>NUCLEOTIDE SEQUENCE [LARGE SCALE GENOMIC DNA]</scope>
    <source>
        <strain evidence="7 8">EC9</strain>
    </source>
</reference>
<evidence type="ECO:0000256" key="2">
    <source>
        <dbReference type="ARBA" id="ARBA00022452"/>
    </source>
</evidence>